<gene>
    <name evidence="2" type="ORF">MNBD_CHLOROFLEXI01-4766</name>
</gene>
<dbReference type="EMBL" id="UOEU01000154">
    <property type="protein sequence ID" value="VAW31085.1"/>
    <property type="molecule type" value="Genomic_DNA"/>
</dbReference>
<evidence type="ECO:0000256" key="1">
    <source>
        <dbReference type="SAM" id="MobiDB-lite"/>
    </source>
</evidence>
<accession>A0A3B0UJ84</accession>
<proteinExistence type="predicted"/>
<protein>
    <submittedName>
        <fullName evidence="2">Uncharacterized protein</fullName>
    </submittedName>
</protein>
<name>A0A3B0UJ84_9ZZZZ</name>
<dbReference type="AlphaFoldDB" id="A0A3B0UJ84"/>
<evidence type="ECO:0000313" key="2">
    <source>
        <dbReference type="EMBL" id="VAW31085.1"/>
    </source>
</evidence>
<organism evidence="2">
    <name type="scientific">hydrothermal vent metagenome</name>
    <dbReference type="NCBI Taxonomy" id="652676"/>
    <lineage>
        <taxon>unclassified sequences</taxon>
        <taxon>metagenomes</taxon>
        <taxon>ecological metagenomes</taxon>
    </lineage>
</organism>
<sequence>MTTIHQCECDICQQSESHPDQTDHQLMNLFMSRLDEQQQRWYAAIEAKKLGHGGTTLTAKITGLSVETIRRGRYELDDGLVDRPVNRVRKLGGGRKTTEKKSHLLKRH</sequence>
<reference evidence="2" key="1">
    <citation type="submission" date="2018-06" db="EMBL/GenBank/DDBJ databases">
        <authorList>
            <person name="Zhirakovskaya E."/>
        </authorList>
    </citation>
    <scope>NUCLEOTIDE SEQUENCE</scope>
</reference>
<feature type="region of interest" description="Disordered" evidence="1">
    <location>
        <begin position="89"/>
        <end position="108"/>
    </location>
</feature>